<comment type="caution">
    <text evidence="1">The sequence shown here is derived from an EMBL/GenBank/DDBJ whole genome shotgun (WGS) entry which is preliminary data.</text>
</comment>
<keyword evidence="1" id="KW-0378">Hydrolase</keyword>
<organism evidence="1 2">
    <name type="scientific">Hominisplanchenecus murintestinalis</name>
    <dbReference type="NCBI Taxonomy" id="2941517"/>
    <lineage>
        <taxon>Bacteria</taxon>
        <taxon>Bacillati</taxon>
        <taxon>Bacillota</taxon>
        <taxon>Clostridia</taxon>
        <taxon>Lachnospirales</taxon>
        <taxon>Lachnospiraceae</taxon>
        <taxon>Hominisplanchenecus</taxon>
    </lineage>
</organism>
<dbReference type="Proteomes" id="UP000307720">
    <property type="component" value="Unassembled WGS sequence"/>
</dbReference>
<keyword evidence="2" id="KW-1185">Reference proteome</keyword>
<keyword evidence="1" id="KW-0255">Endonuclease</keyword>
<keyword evidence="1" id="KW-0540">Nuclease</keyword>
<name>A0AC61R2T4_9FIRM</name>
<evidence type="ECO:0000313" key="1">
    <source>
        <dbReference type="EMBL" id="TGY00112.1"/>
    </source>
</evidence>
<dbReference type="EMBL" id="SRZB01000003">
    <property type="protein sequence ID" value="TGY00112.1"/>
    <property type="molecule type" value="Genomic_DNA"/>
</dbReference>
<proteinExistence type="predicted"/>
<protein>
    <submittedName>
        <fullName evidence="1">Type II CRISPR-associated endonuclease Cas1</fullName>
    </submittedName>
</protein>
<gene>
    <name evidence="1" type="primary">cas1</name>
    <name evidence="1" type="ORF">E5357_03600</name>
</gene>
<sequence>MGFRLVMIENDAEISLKLDNIIIRKEENEIWIPMDDISMLVIDNRKITLTARMMCSLASHNVGVVFCNQEHLPIGFYSSYDNHSRISKEIHYQIDASGEYYDELWQVIVRAKIKNQKEVLDKLNKKQDAIELLNRFWKEVEVGDATNREAHAAKVYFNELMGCSFSRGNEELLLNSGLDYGYAILRSYLARLCVGYGLNSQLGIHHRNEYNRFNLVDDMIEPFRPFVDYFAYRLLEREEYFKGEHRRQLINFLNHKMVYKQKKMYLCNAMEEYVSNIASEIAGKKNTLEFPDFKKYLGELDEI</sequence>
<evidence type="ECO:0000313" key="2">
    <source>
        <dbReference type="Proteomes" id="UP000307720"/>
    </source>
</evidence>
<reference evidence="1" key="1">
    <citation type="submission" date="2019-04" db="EMBL/GenBank/DDBJ databases">
        <title>Microbes associate with the intestines of laboratory mice.</title>
        <authorList>
            <person name="Navarre W."/>
            <person name="Wong E."/>
            <person name="Huang K."/>
            <person name="Tropini C."/>
            <person name="Ng K."/>
            <person name="Yu B."/>
        </authorList>
    </citation>
    <scope>NUCLEOTIDE SEQUENCE</scope>
    <source>
        <strain evidence="1">NM72_1-8</strain>
    </source>
</reference>
<accession>A0AC61R2T4</accession>